<sequence>DRGQHYRLFPRLIGQILHKYGVEEFHLTLTQGRWDYDSWGYPVEPSTATGLELWTRLVDSADVEERWRGFNNALSGLFCASINFVDQTITSEPSLSFRPNGQGMVDPDSASGSANPTTSSSSSSSSTNQPPTILRHSLLARESVCTENLTPWIKLLPCQGKAGLTSLLNTYRLYDTNFHSMGIHLARTGACPPIGPCGNRPVELRLSLALVTDRTRLTHQPDRLLSTLFDRHLEGSCPLATQSRITLLVPEVNVGPMRLVSEPSTWDSESLVAGPKTENRTSPFEIYTAWSDTLQPTAESNGAADVTPLTFHRQLTGHGLERNGLEVTLSNFQSTDVTVTYLDTLPWYLNVYFHTLTIRSTPLPEPIALGDSSPSPSHDHGRPSVMELGLQLPAQSLTILTLEFDKMFLKYTEYPPDANRGMTVGSAVLTAQLAPQQSNKTHGTCWTRMYSEPFLVSLPTPDFSMPYNVIAFTCTVLAFFFGSMFNSLIRGYRIL</sequence>
<dbReference type="Proteomes" id="UP000268162">
    <property type="component" value="Unassembled WGS sequence"/>
</dbReference>
<proteinExistence type="predicted"/>
<gene>
    <name evidence="3" type="ORF">BJ085DRAFT_12600</name>
</gene>
<dbReference type="PANTHER" id="PTHR12959">
    <property type="entry name" value="GPI TRANSAMIDASE COMPONENT PIG-T-RELATED"/>
    <property type="match status" value="1"/>
</dbReference>
<dbReference type="PANTHER" id="PTHR12959:SF11">
    <property type="entry name" value="GPI TRANSAMIDASE COMPONENT PIG-T"/>
    <property type="match status" value="1"/>
</dbReference>
<dbReference type="EMBL" id="ML002958">
    <property type="protein sequence ID" value="RKP35112.1"/>
    <property type="molecule type" value="Genomic_DNA"/>
</dbReference>
<keyword evidence="2" id="KW-1133">Transmembrane helix</keyword>
<evidence type="ECO:0000256" key="2">
    <source>
        <dbReference type="SAM" id="Phobius"/>
    </source>
</evidence>
<keyword evidence="4" id="KW-1185">Reference proteome</keyword>
<feature type="region of interest" description="Disordered" evidence="1">
    <location>
        <begin position="94"/>
        <end position="131"/>
    </location>
</feature>
<evidence type="ECO:0000313" key="3">
    <source>
        <dbReference type="EMBL" id="RKP35112.1"/>
    </source>
</evidence>
<organism evidence="3 4">
    <name type="scientific">Dimargaris cristalligena</name>
    <dbReference type="NCBI Taxonomy" id="215637"/>
    <lineage>
        <taxon>Eukaryota</taxon>
        <taxon>Fungi</taxon>
        <taxon>Fungi incertae sedis</taxon>
        <taxon>Zoopagomycota</taxon>
        <taxon>Kickxellomycotina</taxon>
        <taxon>Dimargaritomycetes</taxon>
        <taxon>Dimargaritales</taxon>
        <taxon>Dimargaritaceae</taxon>
        <taxon>Dimargaris</taxon>
    </lineage>
</organism>
<reference evidence="4" key="1">
    <citation type="journal article" date="2018" name="Nat. Microbiol.">
        <title>Leveraging single-cell genomics to expand the fungal tree of life.</title>
        <authorList>
            <person name="Ahrendt S.R."/>
            <person name="Quandt C.A."/>
            <person name="Ciobanu D."/>
            <person name="Clum A."/>
            <person name="Salamov A."/>
            <person name="Andreopoulos B."/>
            <person name="Cheng J.F."/>
            <person name="Woyke T."/>
            <person name="Pelin A."/>
            <person name="Henrissat B."/>
            <person name="Reynolds N.K."/>
            <person name="Benny G.L."/>
            <person name="Smith M.E."/>
            <person name="James T.Y."/>
            <person name="Grigoriev I.V."/>
        </authorList>
    </citation>
    <scope>NUCLEOTIDE SEQUENCE [LARGE SCALE GENOMIC DNA]</scope>
    <source>
        <strain evidence="4">RSA 468</strain>
    </source>
</reference>
<feature type="transmembrane region" description="Helical" evidence="2">
    <location>
        <begin position="467"/>
        <end position="489"/>
    </location>
</feature>
<feature type="non-terminal residue" evidence="3">
    <location>
        <position position="495"/>
    </location>
</feature>
<dbReference type="AlphaFoldDB" id="A0A4P9ZR38"/>
<protein>
    <submittedName>
        <fullName evidence="3">GPI transamidase component GPI16</fullName>
    </submittedName>
</protein>
<name>A0A4P9ZR38_9FUNG</name>
<dbReference type="GO" id="GO:0042765">
    <property type="term" value="C:GPI-anchor transamidase complex"/>
    <property type="evidence" value="ECO:0007669"/>
    <property type="project" value="InterPro"/>
</dbReference>
<dbReference type="STRING" id="215637.A0A4P9ZR38"/>
<evidence type="ECO:0000313" key="4">
    <source>
        <dbReference type="Proteomes" id="UP000268162"/>
    </source>
</evidence>
<dbReference type="GO" id="GO:0016255">
    <property type="term" value="P:attachment of GPI anchor to protein"/>
    <property type="evidence" value="ECO:0007669"/>
    <property type="project" value="InterPro"/>
</dbReference>
<keyword evidence="2" id="KW-0472">Membrane</keyword>
<dbReference type="Pfam" id="PF04113">
    <property type="entry name" value="Gpi16"/>
    <property type="match status" value="2"/>
</dbReference>
<feature type="non-terminal residue" evidence="3">
    <location>
        <position position="1"/>
    </location>
</feature>
<keyword evidence="2" id="KW-0812">Transmembrane</keyword>
<evidence type="ECO:0000256" key="1">
    <source>
        <dbReference type="SAM" id="MobiDB-lite"/>
    </source>
</evidence>
<feature type="compositionally biased region" description="Low complexity" evidence="1">
    <location>
        <begin position="109"/>
        <end position="131"/>
    </location>
</feature>
<dbReference type="InterPro" id="IPR007245">
    <property type="entry name" value="PIG-T"/>
</dbReference>
<accession>A0A4P9ZR38</accession>